<sequence>MVFSSPALSPWDERSLSTEKAIQIPDVEDEVSGPKGLELSRTPIELKS</sequence>
<evidence type="ECO:0000256" key="1">
    <source>
        <dbReference type="SAM" id="MobiDB-lite"/>
    </source>
</evidence>
<feature type="non-terminal residue" evidence="2">
    <location>
        <position position="48"/>
    </location>
</feature>
<protein>
    <submittedName>
        <fullName evidence="2">Neutral alpha-glucosidase</fullName>
    </submittedName>
</protein>
<proteinExistence type="predicted"/>
<evidence type="ECO:0000313" key="3">
    <source>
        <dbReference type="Proteomes" id="UP000265520"/>
    </source>
</evidence>
<comment type="caution">
    <text evidence="2">The sequence shown here is derived from an EMBL/GenBank/DDBJ whole genome shotgun (WGS) entry which is preliminary data.</text>
</comment>
<evidence type="ECO:0000313" key="2">
    <source>
        <dbReference type="EMBL" id="MCI26996.1"/>
    </source>
</evidence>
<organism evidence="2 3">
    <name type="scientific">Trifolium medium</name>
    <dbReference type="NCBI Taxonomy" id="97028"/>
    <lineage>
        <taxon>Eukaryota</taxon>
        <taxon>Viridiplantae</taxon>
        <taxon>Streptophyta</taxon>
        <taxon>Embryophyta</taxon>
        <taxon>Tracheophyta</taxon>
        <taxon>Spermatophyta</taxon>
        <taxon>Magnoliopsida</taxon>
        <taxon>eudicotyledons</taxon>
        <taxon>Gunneridae</taxon>
        <taxon>Pentapetalae</taxon>
        <taxon>rosids</taxon>
        <taxon>fabids</taxon>
        <taxon>Fabales</taxon>
        <taxon>Fabaceae</taxon>
        <taxon>Papilionoideae</taxon>
        <taxon>50 kb inversion clade</taxon>
        <taxon>NPAAA clade</taxon>
        <taxon>Hologalegina</taxon>
        <taxon>IRL clade</taxon>
        <taxon>Trifolieae</taxon>
        <taxon>Trifolium</taxon>
    </lineage>
</organism>
<dbReference type="Proteomes" id="UP000265520">
    <property type="component" value="Unassembled WGS sequence"/>
</dbReference>
<name>A0A392QTZ2_9FABA</name>
<dbReference type="AlphaFoldDB" id="A0A392QTZ2"/>
<accession>A0A392QTZ2</accession>
<keyword evidence="3" id="KW-1185">Reference proteome</keyword>
<feature type="region of interest" description="Disordered" evidence="1">
    <location>
        <begin position="1"/>
        <end position="48"/>
    </location>
</feature>
<dbReference type="EMBL" id="LXQA010156723">
    <property type="protein sequence ID" value="MCI26996.1"/>
    <property type="molecule type" value="Genomic_DNA"/>
</dbReference>
<reference evidence="2 3" key="1">
    <citation type="journal article" date="2018" name="Front. Plant Sci.">
        <title>Red Clover (Trifolium pratense) and Zigzag Clover (T. medium) - A Picture of Genomic Similarities and Differences.</title>
        <authorList>
            <person name="Dluhosova J."/>
            <person name="Istvanek J."/>
            <person name="Nedelnik J."/>
            <person name="Repkova J."/>
        </authorList>
    </citation>
    <scope>NUCLEOTIDE SEQUENCE [LARGE SCALE GENOMIC DNA]</scope>
    <source>
        <strain evidence="3">cv. 10/8</strain>
        <tissue evidence="2">Leaf</tissue>
    </source>
</reference>